<evidence type="ECO:0000313" key="3">
    <source>
        <dbReference type="Proteomes" id="UP000266313"/>
    </source>
</evidence>
<keyword evidence="3" id="KW-1185">Reference proteome</keyword>
<accession>A0A250KZG0</accession>
<feature type="transmembrane region" description="Helical" evidence="1">
    <location>
        <begin position="79"/>
        <end position="97"/>
    </location>
</feature>
<keyword evidence="1" id="KW-0812">Transmembrane</keyword>
<dbReference type="EMBL" id="AP017928">
    <property type="protein sequence ID" value="BBA37020.1"/>
    <property type="molecule type" value="Genomic_DNA"/>
</dbReference>
<feature type="transmembrane region" description="Helical" evidence="1">
    <location>
        <begin position="51"/>
        <end position="72"/>
    </location>
</feature>
<proteinExistence type="predicted"/>
<dbReference type="Proteomes" id="UP000266313">
    <property type="component" value="Chromosome"/>
</dbReference>
<reference evidence="2 3" key="1">
    <citation type="submission" date="2016-12" db="EMBL/GenBank/DDBJ databases">
        <title>Genome sequencing of Methylocaldum marinum.</title>
        <authorList>
            <person name="Takeuchi M."/>
            <person name="Kamagata Y."/>
            <person name="Hiraoka S."/>
            <person name="Oshima K."/>
            <person name="Hattori M."/>
            <person name="Iwasaki W."/>
        </authorList>
    </citation>
    <scope>NUCLEOTIDE SEQUENCE [LARGE SCALE GENOMIC DNA]</scope>
    <source>
        <strain evidence="2 3">S8</strain>
    </source>
</reference>
<dbReference type="KEGG" id="mmai:sS8_5097"/>
<organism evidence="2 3">
    <name type="scientific">Methylocaldum marinum</name>
    <dbReference type="NCBI Taxonomy" id="1432792"/>
    <lineage>
        <taxon>Bacteria</taxon>
        <taxon>Pseudomonadati</taxon>
        <taxon>Pseudomonadota</taxon>
        <taxon>Gammaproteobacteria</taxon>
        <taxon>Methylococcales</taxon>
        <taxon>Methylococcaceae</taxon>
        <taxon>Methylocaldum</taxon>
    </lineage>
</organism>
<keyword evidence="1" id="KW-1133">Transmembrane helix</keyword>
<dbReference type="RefSeq" id="WP_119632084.1">
    <property type="nucleotide sequence ID" value="NZ_AP017928.1"/>
</dbReference>
<evidence type="ECO:0000256" key="1">
    <source>
        <dbReference type="SAM" id="Phobius"/>
    </source>
</evidence>
<protein>
    <submittedName>
        <fullName evidence="2">Uncharacterized protein</fullName>
    </submittedName>
</protein>
<gene>
    <name evidence="2" type="ORF">sS8_5097</name>
</gene>
<dbReference type="AlphaFoldDB" id="A0A250KZG0"/>
<sequence length="98" mass="10865">MKVTAGVFAHLLFACGFLVFIAMPSNKYTWMQEMEPSISTLPADDGFADRTIFTLLLLIVIVAAQLGIVFTSESKKEKGISIVLVLVAIAAWLLRFWQ</sequence>
<dbReference type="PROSITE" id="PS51257">
    <property type="entry name" value="PROKAR_LIPOPROTEIN"/>
    <property type="match status" value="1"/>
</dbReference>
<dbReference type="OrthoDB" id="9782569at2"/>
<keyword evidence="1" id="KW-0472">Membrane</keyword>
<name>A0A250KZG0_9GAMM</name>
<evidence type="ECO:0000313" key="2">
    <source>
        <dbReference type="EMBL" id="BBA37020.1"/>
    </source>
</evidence>